<reference evidence="1" key="1">
    <citation type="submission" date="2021-03" db="EMBL/GenBank/DDBJ databases">
        <title>Evolutionary priming and transition to the ectomycorrhizal habit in an iconic lineage of mushroom-forming fungi: is preadaptation a requirement?</title>
        <authorList>
            <consortium name="DOE Joint Genome Institute"/>
            <person name="Looney B.P."/>
            <person name="Miyauchi S."/>
            <person name="Morin E."/>
            <person name="Drula E."/>
            <person name="Courty P.E."/>
            <person name="Chicoki N."/>
            <person name="Fauchery L."/>
            <person name="Kohler A."/>
            <person name="Kuo A."/>
            <person name="LaButti K."/>
            <person name="Pangilinan J."/>
            <person name="Lipzen A."/>
            <person name="Riley R."/>
            <person name="Andreopoulos W."/>
            <person name="He G."/>
            <person name="Johnson J."/>
            <person name="Barry K.W."/>
            <person name="Grigoriev I.V."/>
            <person name="Nagy L."/>
            <person name="Hibbett D."/>
            <person name="Henrissat B."/>
            <person name="Matheny P.B."/>
            <person name="Labbe J."/>
            <person name="Martin A.F."/>
        </authorList>
    </citation>
    <scope>NUCLEOTIDE SEQUENCE</scope>
    <source>
        <strain evidence="1">BPL698</strain>
    </source>
</reference>
<comment type="caution">
    <text evidence="1">The sequence shown here is derived from an EMBL/GenBank/DDBJ whole genome shotgun (WGS) entry which is preliminary data.</text>
</comment>
<dbReference type="EMBL" id="JAGFNK010000039">
    <property type="protein sequence ID" value="KAI9510579.1"/>
    <property type="molecule type" value="Genomic_DNA"/>
</dbReference>
<accession>A0ACC0UHP6</accession>
<dbReference type="Proteomes" id="UP001207468">
    <property type="component" value="Unassembled WGS sequence"/>
</dbReference>
<gene>
    <name evidence="1" type="ORF">F5148DRAFT_553945</name>
</gene>
<name>A0ACC0UHP6_9AGAM</name>
<evidence type="ECO:0000313" key="1">
    <source>
        <dbReference type="EMBL" id="KAI9510579.1"/>
    </source>
</evidence>
<organism evidence="1 2">
    <name type="scientific">Russula earlei</name>
    <dbReference type="NCBI Taxonomy" id="71964"/>
    <lineage>
        <taxon>Eukaryota</taxon>
        <taxon>Fungi</taxon>
        <taxon>Dikarya</taxon>
        <taxon>Basidiomycota</taxon>
        <taxon>Agaricomycotina</taxon>
        <taxon>Agaricomycetes</taxon>
        <taxon>Russulales</taxon>
        <taxon>Russulaceae</taxon>
        <taxon>Russula</taxon>
    </lineage>
</organism>
<evidence type="ECO:0000313" key="2">
    <source>
        <dbReference type="Proteomes" id="UP001207468"/>
    </source>
</evidence>
<keyword evidence="2" id="KW-1185">Reference proteome</keyword>
<proteinExistence type="predicted"/>
<sequence>MLSFLFFLLSRVTSFPLSSLFSHLSRSRDLPRLTRDGQSRDGQTSPITSSDPISDLQIPAFISISGILPRHSPHFHFTSTCLTSLRGTRTSDHPCHTMCFITPHTTLLPSTTVSVPCRCFGVYLQDPSFELHSCRPLYWRVIVVV</sequence>
<protein>
    <submittedName>
        <fullName evidence="1">Uncharacterized protein</fullName>
    </submittedName>
</protein>